<feature type="domain" description="Rit1 N-terminal" evidence="2">
    <location>
        <begin position="25"/>
        <end position="288"/>
    </location>
</feature>
<dbReference type="PANTHER" id="PTHR31811">
    <property type="entry name" value="TRNA A64-2'-O-RIBOSYLPHOSPHATE TRANSFERASE"/>
    <property type="match status" value="1"/>
</dbReference>
<dbReference type="VEuPathDB" id="AmoebaDB:NfTy_088400"/>
<dbReference type="Pfam" id="PF17184">
    <property type="entry name" value="Rit1_C"/>
    <property type="match status" value="1"/>
</dbReference>
<reference evidence="3 4" key="1">
    <citation type="journal article" date="2019" name="Sci. Rep.">
        <title>Nanopore sequencing improves the draft genome of the human pathogenic amoeba Naegleria fowleri.</title>
        <authorList>
            <person name="Liechti N."/>
            <person name="Schurch N."/>
            <person name="Bruggmann R."/>
            <person name="Wittwer M."/>
        </authorList>
    </citation>
    <scope>NUCLEOTIDE SEQUENCE [LARGE SCALE GENOMIC DNA]</scope>
    <source>
        <strain evidence="3 4">ATCC 30894</strain>
    </source>
</reference>
<dbReference type="GO" id="GO:0005737">
    <property type="term" value="C:cytoplasm"/>
    <property type="evidence" value="ECO:0007669"/>
    <property type="project" value="TreeGrafter"/>
</dbReference>
<dbReference type="GeneID" id="68117042"/>
<protein>
    <recommendedName>
        <fullName evidence="5">Initiator tRNA phosphoribosyl transferase</fullName>
    </recommendedName>
</protein>
<name>A0A6A5BBF4_NAEFO</name>
<dbReference type="InterPro" id="IPR007306">
    <property type="entry name" value="Rit1"/>
</dbReference>
<comment type="caution">
    <text evidence="3">The sequence shown here is derived from an EMBL/GenBank/DDBJ whole genome shotgun (WGS) entry which is preliminary data.</text>
</comment>
<dbReference type="EMBL" id="VFQX01000072">
    <property type="protein sequence ID" value="KAF0972131.1"/>
    <property type="molecule type" value="Genomic_DNA"/>
</dbReference>
<proteinExistence type="predicted"/>
<dbReference type="PANTHER" id="PTHR31811:SF0">
    <property type="entry name" value="TRNA A64-2'-O-RIBOSYLPHOSPHATE TRANSFERASE"/>
    <property type="match status" value="1"/>
</dbReference>
<dbReference type="PIRSF" id="PIRSF007747">
    <property type="entry name" value="Ribosyl_Ptfrase"/>
    <property type="match status" value="1"/>
</dbReference>
<dbReference type="GO" id="GO:0019988">
    <property type="term" value="P:charged-tRNA amino acid modification"/>
    <property type="evidence" value="ECO:0007669"/>
    <property type="project" value="InterPro"/>
</dbReference>
<accession>A0A6A5BBF4</accession>
<evidence type="ECO:0000313" key="3">
    <source>
        <dbReference type="EMBL" id="KAF0972131.1"/>
    </source>
</evidence>
<keyword evidence="4" id="KW-1185">Reference proteome</keyword>
<dbReference type="AlphaFoldDB" id="A0A6A5BBF4"/>
<dbReference type="Proteomes" id="UP000444721">
    <property type="component" value="Unassembled WGS sequence"/>
</dbReference>
<dbReference type="InterPro" id="IPR033449">
    <property type="entry name" value="Rit1_N"/>
</dbReference>
<dbReference type="GO" id="GO:0043399">
    <property type="term" value="F:tRNA adenosine(64)-2'-O-ribosylphosphate transferase activity"/>
    <property type="evidence" value="ECO:0007669"/>
    <property type="project" value="InterPro"/>
</dbReference>
<dbReference type="VEuPathDB" id="AmoebaDB:FDP41_009827"/>
<evidence type="ECO:0000259" key="2">
    <source>
        <dbReference type="Pfam" id="PF17184"/>
    </source>
</evidence>
<sequence length="496" mass="57482">MLQFPSSDLAVRLDDKSIYRLSRKLKQNTQNIYARLKSIEEDSEFVELVFGIYPNVPKFANLRCGLWYHAHFDSTCYFKSTDGHTYHWAFSLSRLNLHVLKTALTSHCVMLVDSTRKGKLFPDSFSKTVPMWCCLMNRVLQHLKFGRMSSDLKLPTWVHDTEKVQIEERMPEWIDSVLKSGIDFTEFLELYEKPLQCVWISRRTDLDFVDSSFSPDELDFIPVFLVSVSDPDHPVKTTSWEYIQGAGDDHETWSLGLTPQLFWEFKEDILSPNVHNGEECEQVVRKILEQIRKQTSLSSMQHLYDSSSISLLHISKNCADSSIDNELLPTTRLGACPLMIGKFSNFESIELLNAYFESHLKECSRFICCYDCTKEVSCGKSFSIMDNKKNKRGLEDELANVLEYAETQLESGKELYVLGRTGKNEEIAITIAILCSMFTENYEFVQDKTTREEMMHHFSSIDKQFIKRKLMFIQSFVHDAAPSRNLIKGLNRYFLS</sequence>
<evidence type="ECO:0008006" key="5">
    <source>
        <dbReference type="Google" id="ProtNLM"/>
    </source>
</evidence>
<organism evidence="3 4">
    <name type="scientific">Naegleria fowleri</name>
    <name type="common">Brain eating amoeba</name>
    <dbReference type="NCBI Taxonomy" id="5763"/>
    <lineage>
        <taxon>Eukaryota</taxon>
        <taxon>Discoba</taxon>
        <taxon>Heterolobosea</taxon>
        <taxon>Tetramitia</taxon>
        <taxon>Eutetramitia</taxon>
        <taxon>Vahlkampfiidae</taxon>
        <taxon>Naegleria</taxon>
    </lineage>
</organism>
<dbReference type="OrthoDB" id="45256at2759"/>
<dbReference type="Pfam" id="PF04179">
    <property type="entry name" value="Init_tRNA_PT"/>
    <property type="match status" value="1"/>
</dbReference>
<feature type="domain" description="Rit1 DUSP-like" evidence="1">
    <location>
        <begin position="382"/>
        <end position="493"/>
    </location>
</feature>
<gene>
    <name evidence="3" type="ORF">FDP41_009827</name>
</gene>
<dbReference type="VEuPathDB" id="AmoebaDB:NF0124480"/>
<dbReference type="OMA" id="VWISRRT"/>
<dbReference type="RefSeq" id="XP_044556846.1">
    <property type="nucleotide sequence ID" value="XM_044713827.1"/>
</dbReference>
<evidence type="ECO:0000259" key="1">
    <source>
        <dbReference type="Pfam" id="PF04179"/>
    </source>
</evidence>
<dbReference type="InterPro" id="IPR033421">
    <property type="entry name" value="Rit1_DUSP-like"/>
</dbReference>
<evidence type="ECO:0000313" key="4">
    <source>
        <dbReference type="Proteomes" id="UP000444721"/>
    </source>
</evidence>